<evidence type="ECO:0000313" key="2">
    <source>
        <dbReference type="Proteomes" id="UP000051446"/>
    </source>
</evidence>
<proteinExistence type="predicted"/>
<dbReference type="PATRIC" id="fig|75588.4.peg.3076"/>
<protein>
    <submittedName>
        <fullName evidence="1">Pyocin immunity protein</fullName>
    </submittedName>
</protein>
<dbReference type="Proteomes" id="UP000051446">
    <property type="component" value="Unassembled WGS sequence"/>
</dbReference>
<comment type="caution">
    <text evidence="1">The sequence shown here is derived from an EMBL/GenBank/DDBJ whole genome shotgun (WGS) entry which is preliminary data.</text>
</comment>
<dbReference type="Pfam" id="PF19929">
    <property type="entry name" value="DUF6392"/>
    <property type="match status" value="1"/>
</dbReference>
<evidence type="ECO:0000313" key="1">
    <source>
        <dbReference type="EMBL" id="KRP48304.1"/>
    </source>
</evidence>
<dbReference type="EMBL" id="JYLH01000002">
    <property type="protein sequence ID" value="KRP48304.1"/>
    <property type="molecule type" value="Genomic_DNA"/>
</dbReference>
<dbReference type="AlphaFoldDB" id="A0A0R2YIT4"/>
<accession>A0A0R2YIT4</accession>
<sequence>MEAAMISRLVGGLGFSYNELVGQGLIQNLPLKRLFDASDNEELIQNPVPGVKLWFWEETKRLDQVMIILIQTVGQPVYSGQLPQPFKLDMDQQYVREVLGVPTETKPPVKLPGGMGGRGGADIYYLDQRAQSNVMVTLSYLENLRVNNISFSLINSGHD</sequence>
<organism evidence="1 2">
    <name type="scientific">Pseudomonas libanensis</name>
    <dbReference type="NCBI Taxonomy" id="75588"/>
    <lineage>
        <taxon>Bacteria</taxon>
        <taxon>Pseudomonadati</taxon>
        <taxon>Pseudomonadota</taxon>
        <taxon>Gammaproteobacteria</taxon>
        <taxon>Pseudomonadales</taxon>
        <taxon>Pseudomonadaceae</taxon>
        <taxon>Pseudomonas</taxon>
    </lineage>
</organism>
<name>A0A0R2YIT4_9PSED</name>
<gene>
    <name evidence="1" type="ORF">TU73_03945</name>
</gene>
<reference evidence="1 2" key="1">
    <citation type="submission" date="2015-02" db="EMBL/GenBank/DDBJ databases">
        <title>Pseudomonas helleri sp. nov. and Pseudomonas weihenstephanensis sp. nov., isolated from raw cows milk.</title>
        <authorList>
            <person name="von Neubeck M."/>
            <person name="Huptas C."/>
            <person name="Wenning M."/>
            <person name="Scherer S."/>
        </authorList>
    </citation>
    <scope>NUCLEOTIDE SEQUENCE [LARGE SCALE GENOMIC DNA]</scope>
    <source>
        <strain evidence="1 2">DSM 17149</strain>
    </source>
</reference>
<dbReference type="InterPro" id="IPR045657">
    <property type="entry name" value="DUF6392"/>
</dbReference>